<dbReference type="STRING" id="461836.A0A0L0DHY5"/>
<dbReference type="PANTHER" id="PTHR24320">
    <property type="entry name" value="RETINOL DEHYDROGENASE"/>
    <property type="match status" value="1"/>
</dbReference>
<dbReference type="eggNOG" id="KOG1208">
    <property type="taxonomic scope" value="Eukaryota"/>
</dbReference>
<dbReference type="RefSeq" id="XP_013755845.1">
    <property type="nucleotide sequence ID" value="XM_013900391.1"/>
</dbReference>
<sequence length="382" mass="39593">MALITTIATAVAGWGWLAPAAVVVLAVAVAVVRAVLAPTVDAATVPPDALAGKTVVITGGGRGIGRAAVLDFARLGAERIVLAVRSPAAPYVTATLDAAAAAAVAAGHHPPHMAALRLDLASLDSVRAFPAALAAEMRTREPAIHVLVNNAGAMGLGPDLVMPHDPAACGEPGCTLTGVDLTLATNHMGHFALTHALLPALERAAAASPPSDPARIVNVTSVTHNMVSAWPADYIAGHNVAATNSMFRYAASKLANVVYTHALATRLDSSCITVNACHPGNVITDVTANYFGPFIRVVTPIATSLAWILYALGLNWSIRPLAKGSEALVYLVAAPHLRFVSGAYFNISRLTEASRLSYDAAAAEDLWRVSEHITCAKYPVHM</sequence>
<dbReference type="Gene3D" id="3.40.50.720">
    <property type="entry name" value="NAD(P)-binding Rossmann-like Domain"/>
    <property type="match status" value="1"/>
</dbReference>
<evidence type="ECO:0000256" key="1">
    <source>
        <dbReference type="ARBA" id="ARBA00006484"/>
    </source>
</evidence>
<dbReference type="PRINTS" id="PR00080">
    <property type="entry name" value="SDRFAMILY"/>
</dbReference>
<dbReference type="InterPro" id="IPR036291">
    <property type="entry name" value="NAD(P)-bd_dom_sf"/>
</dbReference>
<proteinExistence type="inferred from homology"/>
<keyword evidence="2" id="KW-0560">Oxidoreductase</keyword>
<dbReference type="InterPro" id="IPR002347">
    <property type="entry name" value="SDR_fam"/>
</dbReference>
<dbReference type="AlphaFoldDB" id="A0A0L0DHY5"/>
<dbReference type="GeneID" id="25566629"/>
<dbReference type="InterPro" id="IPR057326">
    <property type="entry name" value="KR_dom"/>
</dbReference>
<dbReference type="Proteomes" id="UP000054408">
    <property type="component" value="Unassembled WGS sequence"/>
</dbReference>
<reference evidence="5 6" key="1">
    <citation type="submission" date="2010-05" db="EMBL/GenBank/DDBJ databases">
        <title>The Genome Sequence of Thecamonas trahens ATCC 50062.</title>
        <authorList>
            <consortium name="The Broad Institute Genome Sequencing Platform"/>
            <person name="Russ C."/>
            <person name="Cuomo C."/>
            <person name="Shea T."/>
            <person name="Young S.K."/>
            <person name="Zeng Q."/>
            <person name="Koehrsen M."/>
            <person name="Haas B."/>
            <person name="Borodovsky M."/>
            <person name="Guigo R."/>
            <person name="Alvarado L."/>
            <person name="Berlin A."/>
            <person name="Bochicchio J."/>
            <person name="Borenstein D."/>
            <person name="Chapman S."/>
            <person name="Chen Z."/>
            <person name="Freedman E."/>
            <person name="Gellesch M."/>
            <person name="Goldberg J."/>
            <person name="Griggs A."/>
            <person name="Gujja S."/>
            <person name="Heilman E."/>
            <person name="Heiman D."/>
            <person name="Hepburn T."/>
            <person name="Howarth C."/>
            <person name="Jen D."/>
            <person name="Larson L."/>
            <person name="Mehta T."/>
            <person name="Park D."/>
            <person name="Pearson M."/>
            <person name="Roberts A."/>
            <person name="Saif S."/>
            <person name="Shenoy N."/>
            <person name="Sisk P."/>
            <person name="Stolte C."/>
            <person name="Sykes S."/>
            <person name="Thomson T."/>
            <person name="Walk T."/>
            <person name="White J."/>
            <person name="Yandava C."/>
            <person name="Burger G."/>
            <person name="Gray M.W."/>
            <person name="Holland P.W.H."/>
            <person name="King N."/>
            <person name="Lang F.B.F."/>
            <person name="Roger A.J."/>
            <person name="Ruiz-Trillo I."/>
            <person name="Lander E."/>
            <person name="Nusbaum C."/>
        </authorList>
    </citation>
    <scope>NUCLEOTIDE SEQUENCE [LARGE SCALE GENOMIC DNA]</scope>
    <source>
        <strain evidence="5 6">ATCC 50062</strain>
    </source>
</reference>
<dbReference type="SUPFAM" id="SSF51735">
    <property type="entry name" value="NAD(P)-binding Rossmann-fold domains"/>
    <property type="match status" value="1"/>
</dbReference>
<dbReference type="Pfam" id="PF00106">
    <property type="entry name" value="adh_short"/>
    <property type="match status" value="1"/>
</dbReference>
<evidence type="ECO:0000313" key="5">
    <source>
        <dbReference type="EMBL" id="KNC51716.1"/>
    </source>
</evidence>
<gene>
    <name evidence="5" type="ORF">AMSG_07786</name>
</gene>
<dbReference type="EMBL" id="GL349469">
    <property type="protein sequence ID" value="KNC51716.1"/>
    <property type="molecule type" value="Genomic_DNA"/>
</dbReference>
<comment type="similarity">
    <text evidence="1 3">Belongs to the short-chain dehydrogenases/reductases (SDR) family.</text>
</comment>
<evidence type="ECO:0000256" key="2">
    <source>
        <dbReference type="ARBA" id="ARBA00023002"/>
    </source>
</evidence>
<evidence type="ECO:0000256" key="3">
    <source>
        <dbReference type="RuleBase" id="RU000363"/>
    </source>
</evidence>
<name>A0A0L0DHY5_THETB</name>
<evidence type="ECO:0000259" key="4">
    <source>
        <dbReference type="SMART" id="SM00822"/>
    </source>
</evidence>
<keyword evidence="6" id="KW-1185">Reference proteome</keyword>
<accession>A0A0L0DHY5</accession>
<dbReference type="PANTHER" id="PTHR24320:SF148">
    <property type="entry name" value="NAD(P)-BINDING ROSSMANN-FOLD SUPERFAMILY PROTEIN"/>
    <property type="match status" value="1"/>
</dbReference>
<organism evidence="5 6">
    <name type="scientific">Thecamonas trahens ATCC 50062</name>
    <dbReference type="NCBI Taxonomy" id="461836"/>
    <lineage>
        <taxon>Eukaryota</taxon>
        <taxon>Apusozoa</taxon>
        <taxon>Apusomonadida</taxon>
        <taxon>Apusomonadidae</taxon>
        <taxon>Thecamonas</taxon>
    </lineage>
</organism>
<feature type="domain" description="Ketoreductase" evidence="4">
    <location>
        <begin position="53"/>
        <end position="238"/>
    </location>
</feature>
<dbReference type="GO" id="GO:0016491">
    <property type="term" value="F:oxidoreductase activity"/>
    <property type="evidence" value="ECO:0007669"/>
    <property type="project" value="UniProtKB-KW"/>
</dbReference>
<evidence type="ECO:0000313" key="6">
    <source>
        <dbReference type="Proteomes" id="UP000054408"/>
    </source>
</evidence>
<dbReference type="OrthoDB" id="191139at2759"/>
<protein>
    <submittedName>
        <fullName evidence="5">Retinol dehydrogenase 14</fullName>
    </submittedName>
</protein>
<dbReference type="PRINTS" id="PR00081">
    <property type="entry name" value="GDHRDH"/>
</dbReference>
<dbReference type="SMART" id="SM00822">
    <property type="entry name" value="PKS_KR"/>
    <property type="match status" value="1"/>
</dbReference>